<feature type="chain" id="PRO_5019389404" evidence="2">
    <location>
        <begin position="21"/>
        <end position="138"/>
    </location>
</feature>
<evidence type="ECO:0000256" key="1">
    <source>
        <dbReference type="SAM" id="MobiDB-lite"/>
    </source>
</evidence>
<evidence type="ECO:0000256" key="2">
    <source>
        <dbReference type="SAM" id="SignalP"/>
    </source>
</evidence>
<dbReference type="OrthoDB" id="7584037at2"/>
<comment type="caution">
    <text evidence="3">The sequence shown here is derived from an EMBL/GenBank/DDBJ whole genome shotgun (WGS) entry which is preliminary data.</text>
</comment>
<proteinExistence type="predicted"/>
<feature type="signal peptide" evidence="2">
    <location>
        <begin position="1"/>
        <end position="20"/>
    </location>
</feature>
<dbReference type="EMBL" id="SACN01000001">
    <property type="protein sequence ID" value="RVT94020.1"/>
    <property type="molecule type" value="Genomic_DNA"/>
</dbReference>
<feature type="region of interest" description="Disordered" evidence="1">
    <location>
        <begin position="26"/>
        <end position="50"/>
    </location>
</feature>
<keyword evidence="2" id="KW-0732">Signal</keyword>
<protein>
    <submittedName>
        <fullName evidence="3">Uncharacterized protein</fullName>
    </submittedName>
</protein>
<name>A0A437M8I4_9SPHN</name>
<sequence>MKLLTLIAATTMVAAAPLMAQTAYPGTDSPTKTDPAHVAADAAEKPQTQALNNSVDSNIAHTEVANAANQAQYDADKAAYLAAMREHRRDVAITDDVFIRQQAAYAQAMADWRVQTAACKRGHTRACDLPTPDPMNYM</sequence>
<gene>
    <name evidence="3" type="ORF">EOD43_09235</name>
</gene>
<organism evidence="3 4">
    <name type="scientific">Sphingomonas crocodyli</name>
    <dbReference type="NCBI Taxonomy" id="1979270"/>
    <lineage>
        <taxon>Bacteria</taxon>
        <taxon>Pseudomonadati</taxon>
        <taxon>Pseudomonadota</taxon>
        <taxon>Alphaproteobacteria</taxon>
        <taxon>Sphingomonadales</taxon>
        <taxon>Sphingomonadaceae</taxon>
        <taxon>Sphingomonas</taxon>
    </lineage>
</organism>
<dbReference type="RefSeq" id="WP_127743192.1">
    <property type="nucleotide sequence ID" value="NZ_SACN01000001.1"/>
</dbReference>
<reference evidence="3 4" key="1">
    <citation type="submission" date="2019-01" db="EMBL/GenBank/DDBJ databases">
        <authorList>
            <person name="Chen W.-M."/>
        </authorList>
    </citation>
    <scope>NUCLEOTIDE SEQUENCE [LARGE SCALE GENOMIC DNA]</scope>
    <source>
        <strain evidence="3 4">CCP-7</strain>
    </source>
</reference>
<dbReference type="Proteomes" id="UP000282971">
    <property type="component" value="Unassembled WGS sequence"/>
</dbReference>
<evidence type="ECO:0000313" key="4">
    <source>
        <dbReference type="Proteomes" id="UP000282971"/>
    </source>
</evidence>
<dbReference type="AlphaFoldDB" id="A0A437M8I4"/>
<evidence type="ECO:0000313" key="3">
    <source>
        <dbReference type="EMBL" id="RVT94020.1"/>
    </source>
</evidence>
<accession>A0A437M8I4</accession>
<keyword evidence="4" id="KW-1185">Reference proteome</keyword>